<dbReference type="CDD" id="cd22384">
    <property type="entry name" value="KH-I_KHDRBS"/>
    <property type="match status" value="1"/>
</dbReference>
<sequence>DSSDVTGLEFYKNIYFHIEPEYLEVDVTTKPIKLLKKILVPVHRNPKFNFVGKLLGPGGKTLQNLIQQTKCRIYVLGRGSSRDKSKEEELIASGDPKYAHLKDPLHVRVEVIAPPAIAYQRLAHALGELQYYLQPVRIKSIFSLLIRFSGKR</sequence>
<keyword evidence="1" id="KW-0694">RNA-binding</keyword>
<keyword evidence="4" id="KW-1185">Reference proteome</keyword>
<feature type="domain" description="K Homology" evidence="2">
    <location>
        <begin position="32"/>
        <end position="130"/>
    </location>
</feature>
<reference evidence="3 4" key="2">
    <citation type="submission" date="2018-11" db="EMBL/GenBank/DDBJ databases">
        <authorList>
            <consortium name="Pathogen Informatics"/>
        </authorList>
    </citation>
    <scope>NUCLEOTIDE SEQUENCE [LARGE SCALE GENOMIC DNA]</scope>
</reference>
<dbReference type="InterPro" id="IPR004087">
    <property type="entry name" value="KH_dom"/>
</dbReference>
<dbReference type="Proteomes" id="UP000270296">
    <property type="component" value="Unassembled WGS sequence"/>
</dbReference>
<protein>
    <submittedName>
        <fullName evidence="5">KH domain-containing protein</fullName>
    </submittedName>
</protein>
<organism evidence="5">
    <name type="scientific">Soboliphyme baturini</name>
    <dbReference type="NCBI Taxonomy" id="241478"/>
    <lineage>
        <taxon>Eukaryota</taxon>
        <taxon>Metazoa</taxon>
        <taxon>Ecdysozoa</taxon>
        <taxon>Nematoda</taxon>
        <taxon>Enoplea</taxon>
        <taxon>Dorylaimia</taxon>
        <taxon>Dioctophymatida</taxon>
        <taxon>Dioctophymatoidea</taxon>
        <taxon>Soboliphymatidae</taxon>
        <taxon>Soboliphyme</taxon>
    </lineage>
</organism>
<dbReference type="InterPro" id="IPR045071">
    <property type="entry name" value="BBP-like"/>
</dbReference>
<dbReference type="Gene3D" id="3.30.1370.10">
    <property type="entry name" value="K Homology domain, type 1"/>
    <property type="match status" value="1"/>
</dbReference>
<dbReference type="AlphaFoldDB" id="A0A183ICI5"/>
<dbReference type="WBParaSite" id="SBAD_0000138601-mRNA-1">
    <property type="protein sequence ID" value="SBAD_0000138601-mRNA-1"/>
    <property type="gene ID" value="SBAD_0000138601"/>
</dbReference>
<dbReference type="OrthoDB" id="6777263at2759"/>
<evidence type="ECO:0000313" key="4">
    <source>
        <dbReference type="Proteomes" id="UP000270296"/>
    </source>
</evidence>
<dbReference type="GO" id="GO:0003729">
    <property type="term" value="F:mRNA binding"/>
    <property type="evidence" value="ECO:0007669"/>
    <property type="project" value="TreeGrafter"/>
</dbReference>
<evidence type="ECO:0000256" key="1">
    <source>
        <dbReference type="ARBA" id="ARBA00022884"/>
    </source>
</evidence>
<evidence type="ECO:0000259" key="2">
    <source>
        <dbReference type="SMART" id="SM00322"/>
    </source>
</evidence>
<dbReference type="SMART" id="SM00322">
    <property type="entry name" value="KH"/>
    <property type="match status" value="1"/>
</dbReference>
<dbReference type="PANTHER" id="PTHR11208:SF42">
    <property type="entry name" value="QUAKING RELATED 54B, ISOFORM E"/>
    <property type="match status" value="1"/>
</dbReference>
<dbReference type="EMBL" id="UZAM01006791">
    <property type="protein sequence ID" value="VDO94007.1"/>
    <property type="molecule type" value="Genomic_DNA"/>
</dbReference>
<evidence type="ECO:0000313" key="3">
    <source>
        <dbReference type="EMBL" id="VDO94007.1"/>
    </source>
</evidence>
<dbReference type="SUPFAM" id="SSF54791">
    <property type="entry name" value="Eukaryotic type KH-domain (KH-domain type I)"/>
    <property type="match status" value="1"/>
</dbReference>
<accession>A0A183ICI5</accession>
<name>A0A183ICI5_9BILA</name>
<dbReference type="PANTHER" id="PTHR11208">
    <property type="entry name" value="RNA-BINDING PROTEIN RELATED"/>
    <property type="match status" value="1"/>
</dbReference>
<proteinExistence type="predicted"/>
<evidence type="ECO:0000313" key="5">
    <source>
        <dbReference type="WBParaSite" id="SBAD_0000138601-mRNA-1"/>
    </source>
</evidence>
<gene>
    <name evidence="3" type="ORF">SBAD_LOCUS1329</name>
</gene>
<dbReference type="GO" id="GO:0000381">
    <property type="term" value="P:regulation of alternative mRNA splicing, via spliceosome"/>
    <property type="evidence" value="ECO:0007669"/>
    <property type="project" value="TreeGrafter"/>
</dbReference>
<dbReference type="InterPro" id="IPR036612">
    <property type="entry name" value="KH_dom_type_1_sf"/>
</dbReference>
<reference evidence="5" key="1">
    <citation type="submission" date="2016-06" db="UniProtKB">
        <authorList>
            <consortium name="WormBaseParasite"/>
        </authorList>
    </citation>
    <scope>IDENTIFICATION</scope>
</reference>
<dbReference type="InterPro" id="IPR055256">
    <property type="entry name" value="KH_1_KHDC4/BBP-like"/>
</dbReference>
<dbReference type="Pfam" id="PF22675">
    <property type="entry name" value="KH-I_KHDC4-BBP"/>
    <property type="match status" value="1"/>
</dbReference>
<dbReference type="GO" id="GO:0005634">
    <property type="term" value="C:nucleus"/>
    <property type="evidence" value="ECO:0007669"/>
    <property type="project" value="TreeGrafter"/>
</dbReference>